<proteinExistence type="predicted"/>
<dbReference type="CDD" id="cd00093">
    <property type="entry name" value="HTH_XRE"/>
    <property type="match status" value="1"/>
</dbReference>
<dbReference type="InterPro" id="IPR013430">
    <property type="entry name" value="Toxin_antidote_HigA"/>
</dbReference>
<dbReference type="Pfam" id="PF01381">
    <property type="entry name" value="HTH_3"/>
    <property type="match status" value="1"/>
</dbReference>
<evidence type="ECO:0000259" key="2">
    <source>
        <dbReference type="PROSITE" id="PS50943"/>
    </source>
</evidence>
<comment type="caution">
    <text evidence="3">The sequence shown here is derived from an EMBL/GenBank/DDBJ whole genome shotgun (WGS) entry which is preliminary data.</text>
</comment>
<dbReference type="NCBIfam" id="TIGR02607">
    <property type="entry name" value="antidote_HigA"/>
    <property type="match status" value="1"/>
</dbReference>
<feature type="domain" description="HTH cro/C1-type" evidence="2">
    <location>
        <begin position="28"/>
        <end position="82"/>
    </location>
</feature>
<dbReference type="PANTHER" id="PTHR36924">
    <property type="entry name" value="ANTITOXIN HIGA-1"/>
    <property type="match status" value="1"/>
</dbReference>
<dbReference type="InterPro" id="IPR001387">
    <property type="entry name" value="Cro/C1-type_HTH"/>
</dbReference>
<evidence type="ECO:0000313" key="4">
    <source>
        <dbReference type="Proteomes" id="UP000438914"/>
    </source>
</evidence>
<gene>
    <name evidence="3" type="ORF">FYJ73_15060</name>
</gene>
<dbReference type="PANTHER" id="PTHR36924:SF1">
    <property type="entry name" value="ANTITOXIN HIGA-1"/>
    <property type="match status" value="1"/>
</dbReference>
<evidence type="ECO:0000313" key="3">
    <source>
        <dbReference type="EMBL" id="MST85967.1"/>
    </source>
</evidence>
<dbReference type="SMART" id="SM00530">
    <property type="entry name" value="HTH_XRE"/>
    <property type="match status" value="1"/>
</dbReference>
<dbReference type="Gene3D" id="1.10.260.40">
    <property type="entry name" value="lambda repressor-like DNA-binding domains"/>
    <property type="match status" value="1"/>
</dbReference>
<dbReference type="AlphaFoldDB" id="A0A7K0KJ56"/>
<accession>A0A7K0KJ56</accession>
<dbReference type="GO" id="GO:0003677">
    <property type="term" value="F:DNA binding"/>
    <property type="evidence" value="ECO:0007669"/>
    <property type="project" value="UniProtKB-KW"/>
</dbReference>
<keyword evidence="1" id="KW-0238">DNA-binding</keyword>
<dbReference type="InterPro" id="IPR010982">
    <property type="entry name" value="Lambda_DNA-bd_dom_sf"/>
</dbReference>
<dbReference type="EMBL" id="VUNG01000067">
    <property type="protein sequence ID" value="MST85967.1"/>
    <property type="molecule type" value="Genomic_DNA"/>
</dbReference>
<reference evidence="3 4" key="1">
    <citation type="submission" date="2019-08" db="EMBL/GenBank/DDBJ databases">
        <title>In-depth cultivation of the pig gut microbiome towards novel bacterial diversity and tailored functional studies.</title>
        <authorList>
            <person name="Wylensek D."/>
            <person name="Hitch T.C.A."/>
            <person name="Clavel T."/>
        </authorList>
    </citation>
    <scope>NUCLEOTIDE SEQUENCE [LARGE SCALE GENOMIC DNA]</scope>
    <source>
        <strain evidence="3 4">LKV-178-WT-2A</strain>
    </source>
</reference>
<dbReference type="Proteomes" id="UP000438914">
    <property type="component" value="Unassembled WGS sequence"/>
</dbReference>
<dbReference type="RefSeq" id="WP_154535564.1">
    <property type="nucleotide sequence ID" value="NZ_VUNG01000067.1"/>
</dbReference>
<evidence type="ECO:0000256" key="1">
    <source>
        <dbReference type="ARBA" id="ARBA00023125"/>
    </source>
</evidence>
<name>A0A7K0KJ56_9BACT</name>
<dbReference type="SUPFAM" id="SSF47413">
    <property type="entry name" value="lambda repressor-like DNA-binding domains"/>
    <property type="match status" value="1"/>
</dbReference>
<protein>
    <submittedName>
        <fullName evidence="3">HigA family addiction module antidote protein</fullName>
    </submittedName>
</protein>
<keyword evidence="4" id="KW-1185">Reference proteome</keyword>
<sequence length="114" mass="12989">MIHIDGVKDNMIANNVDPFEPTHPGEVIRDELEDRGMSQRQLAKKMGMSYSVLNDIINGKRDISVEYAMMLEAALGIDADFWINMQTQYSKQMAKRDKGFLSKLENIRRVAAVL</sequence>
<organism evidence="3 4">
    <name type="scientific">Hallella mizrahii</name>
    <dbReference type="NCBI Taxonomy" id="2606637"/>
    <lineage>
        <taxon>Bacteria</taxon>
        <taxon>Pseudomonadati</taxon>
        <taxon>Bacteroidota</taxon>
        <taxon>Bacteroidia</taxon>
        <taxon>Bacteroidales</taxon>
        <taxon>Prevotellaceae</taxon>
        <taxon>Hallella</taxon>
    </lineage>
</organism>
<dbReference type="PROSITE" id="PS50943">
    <property type="entry name" value="HTH_CROC1"/>
    <property type="match status" value="1"/>
</dbReference>